<gene>
    <name evidence="1" type="ORF">S06H3_46037</name>
</gene>
<evidence type="ECO:0000313" key="1">
    <source>
        <dbReference type="EMBL" id="GAI37751.1"/>
    </source>
</evidence>
<reference evidence="1" key="1">
    <citation type="journal article" date="2014" name="Front. Microbiol.">
        <title>High frequency of phylogenetically diverse reductive dehalogenase-homologous genes in deep subseafloor sedimentary metagenomes.</title>
        <authorList>
            <person name="Kawai M."/>
            <person name="Futagami T."/>
            <person name="Toyoda A."/>
            <person name="Takaki Y."/>
            <person name="Nishi S."/>
            <person name="Hori S."/>
            <person name="Arai W."/>
            <person name="Tsubouchi T."/>
            <person name="Morono Y."/>
            <person name="Uchiyama I."/>
            <person name="Ito T."/>
            <person name="Fujiyama A."/>
            <person name="Inagaki F."/>
            <person name="Takami H."/>
        </authorList>
    </citation>
    <scope>NUCLEOTIDE SEQUENCE</scope>
    <source>
        <strain evidence="1">Expedition CK06-06</strain>
    </source>
</reference>
<dbReference type="AlphaFoldDB" id="X1P5L7"/>
<accession>X1P5L7</accession>
<proteinExistence type="predicted"/>
<sequence length="30" mass="3394">MKILIIAPLTRKISPKITASRPRVIFDLTT</sequence>
<comment type="caution">
    <text evidence="1">The sequence shown here is derived from an EMBL/GenBank/DDBJ whole genome shotgun (WGS) entry which is preliminary data.</text>
</comment>
<name>X1P5L7_9ZZZZ</name>
<feature type="non-terminal residue" evidence="1">
    <location>
        <position position="30"/>
    </location>
</feature>
<protein>
    <submittedName>
        <fullName evidence="1">Uncharacterized protein</fullName>
    </submittedName>
</protein>
<organism evidence="1">
    <name type="scientific">marine sediment metagenome</name>
    <dbReference type="NCBI Taxonomy" id="412755"/>
    <lineage>
        <taxon>unclassified sequences</taxon>
        <taxon>metagenomes</taxon>
        <taxon>ecological metagenomes</taxon>
    </lineage>
</organism>
<dbReference type="EMBL" id="BARV01028806">
    <property type="protein sequence ID" value="GAI37751.1"/>
    <property type="molecule type" value="Genomic_DNA"/>
</dbReference>